<dbReference type="AlphaFoldDB" id="A0A0B1TMG1"/>
<accession>A0A0B1TMG1</accession>
<keyword evidence="3" id="KW-1185">Reference proteome</keyword>
<evidence type="ECO:0000313" key="2">
    <source>
        <dbReference type="EMBL" id="KHJ98718.1"/>
    </source>
</evidence>
<protein>
    <submittedName>
        <fullName evidence="2">Uncharacterized protein</fullName>
    </submittedName>
</protein>
<dbReference type="Proteomes" id="UP000053660">
    <property type="component" value="Unassembled WGS sequence"/>
</dbReference>
<name>A0A0B1TMG1_OESDE</name>
<feature type="compositionally biased region" description="Polar residues" evidence="1">
    <location>
        <begin position="121"/>
        <end position="138"/>
    </location>
</feature>
<dbReference type="EMBL" id="KN549282">
    <property type="protein sequence ID" value="KHJ98718.1"/>
    <property type="molecule type" value="Genomic_DNA"/>
</dbReference>
<dbReference type="OrthoDB" id="5836540at2759"/>
<gene>
    <name evidence="2" type="ORF">OESDEN_01302</name>
</gene>
<reference evidence="2 3" key="1">
    <citation type="submission" date="2014-03" db="EMBL/GenBank/DDBJ databases">
        <title>Draft genome of the hookworm Oesophagostomum dentatum.</title>
        <authorList>
            <person name="Mitreva M."/>
        </authorList>
    </citation>
    <scope>NUCLEOTIDE SEQUENCE [LARGE SCALE GENOMIC DNA]</scope>
    <source>
        <strain evidence="2 3">OD-Hann</strain>
    </source>
</reference>
<feature type="compositionally biased region" description="Low complexity" evidence="1">
    <location>
        <begin position="139"/>
        <end position="148"/>
    </location>
</feature>
<sequence>MTGKGPNLDYLDELLFAKFAELDQKVALLREEMDSIALLLERRKRARDSALSELDQIISDADRLPLWSSLNPLEVEAPIPNRSRCSRRLAFGAEAEDRLYDADFPSEHEQLSFRSRCNSMNATTRSTSHPYSRPTNNERTVSSIRTGRRSGSILPPFVIPNLDEVLDSPRYRDFLADFEDRRVRDSQPVCLFIC</sequence>
<evidence type="ECO:0000256" key="1">
    <source>
        <dbReference type="SAM" id="MobiDB-lite"/>
    </source>
</evidence>
<feature type="region of interest" description="Disordered" evidence="1">
    <location>
        <begin position="121"/>
        <end position="148"/>
    </location>
</feature>
<organism evidence="2 3">
    <name type="scientific">Oesophagostomum dentatum</name>
    <name type="common">Nodular worm</name>
    <dbReference type="NCBI Taxonomy" id="61180"/>
    <lineage>
        <taxon>Eukaryota</taxon>
        <taxon>Metazoa</taxon>
        <taxon>Ecdysozoa</taxon>
        <taxon>Nematoda</taxon>
        <taxon>Chromadorea</taxon>
        <taxon>Rhabditida</taxon>
        <taxon>Rhabditina</taxon>
        <taxon>Rhabditomorpha</taxon>
        <taxon>Strongyloidea</taxon>
        <taxon>Strongylidae</taxon>
        <taxon>Oesophagostomum</taxon>
    </lineage>
</organism>
<proteinExistence type="predicted"/>
<evidence type="ECO:0000313" key="3">
    <source>
        <dbReference type="Proteomes" id="UP000053660"/>
    </source>
</evidence>